<comment type="catalytic activity">
    <reaction evidence="1">
        <text>ATP + protein L-histidine = ADP + protein N-phospho-L-histidine.</text>
        <dbReference type="EC" id="2.7.13.3"/>
    </reaction>
</comment>
<evidence type="ECO:0000256" key="4">
    <source>
        <dbReference type="ARBA" id="ARBA00022741"/>
    </source>
</evidence>
<dbReference type="InterPro" id="IPR003594">
    <property type="entry name" value="HATPase_dom"/>
</dbReference>
<dbReference type="SUPFAM" id="SSF55874">
    <property type="entry name" value="ATPase domain of HSP90 chaperone/DNA topoisomerase II/histidine kinase"/>
    <property type="match status" value="1"/>
</dbReference>
<protein>
    <recommendedName>
        <fullName evidence="2">histidine kinase</fullName>
        <ecNumber evidence="2">2.7.13.3</ecNumber>
    </recommendedName>
</protein>
<dbReference type="Gene3D" id="3.30.565.10">
    <property type="entry name" value="Histidine kinase-like ATPase, C-terminal domain"/>
    <property type="match status" value="1"/>
</dbReference>
<feature type="transmembrane region" description="Helical" evidence="8">
    <location>
        <begin position="306"/>
        <end position="326"/>
    </location>
</feature>
<keyword evidence="11" id="KW-1185">Reference proteome</keyword>
<evidence type="ECO:0000313" key="10">
    <source>
        <dbReference type="EMBL" id="GAE29570.1"/>
    </source>
</evidence>
<keyword evidence="8" id="KW-1133">Transmembrane helix</keyword>
<dbReference type="AlphaFoldDB" id="W4QC14"/>
<evidence type="ECO:0000256" key="2">
    <source>
        <dbReference type="ARBA" id="ARBA00012438"/>
    </source>
</evidence>
<keyword evidence="8" id="KW-0812">Transmembrane</keyword>
<evidence type="ECO:0000256" key="8">
    <source>
        <dbReference type="SAM" id="Phobius"/>
    </source>
</evidence>
<keyword evidence="6" id="KW-0067">ATP-binding</keyword>
<gene>
    <name evidence="10" type="ORF">JCM9152_934</name>
</gene>
<feature type="transmembrane region" description="Helical" evidence="8">
    <location>
        <begin position="209"/>
        <end position="231"/>
    </location>
</feature>
<evidence type="ECO:0000256" key="6">
    <source>
        <dbReference type="ARBA" id="ARBA00022840"/>
    </source>
</evidence>
<dbReference type="PROSITE" id="PS50109">
    <property type="entry name" value="HIS_KIN"/>
    <property type="match status" value="1"/>
</dbReference>
<dbReference type="SMART" id="SM00387">
    <property type="entry name" value="HATPase_c"/>
    <property type="match status" value="1"/>
</dbReference>
<feature type="transmembrane region" description="Helical" evidence="8">
    <location>
        <begin position="363"/>
        <end position="385"/>
    </location>
</feature>
<feature type="transmembrane region" description="Helical" evidence="8">
    <location>
        <begin position="243"/>
        <end position="264"/>
    </location>
</feature>
<feature type="transmembrane region" description="Helical" evidence="8">
    <location>
        <begin position="12"/>
        <end position="33"/>
    </location>
</feature>
<dbReference type="EC" id="2.7.13.3" evidence="2"/>
<dbReference type="RefSeq" id="WP_035341334.1">
    <property type="nucleotide sequence ID" value="NZ_BAUU01000005.1"/>
</dbReference>
<dbReference type="Pfam" id="PF02518">
    <property type="entry name" value="HATPase_c"/>
    <property type="match status" value="1"/>
</dbReference>
<organism evidence="10 11">
    <name type="scientific">Halalkalibacter hemicellulosilyticusJCM 9152</name>
    <dbReference type="NCBI Taxonomy" id="1236971"/>
    <lineage>
        <taxon>Bacteria</taxon>
        <taxon>Bacillati</taxon>
        <taxon>Bacillota</taxon>
        <taxon>Bacilli</taxon>
        <taxon>Bacillales</taxon>
        <taxon>Bacillaceae</taxon>
        <taxon>Halalkalibacter</taxon>
    </lineage>
</organism>
<name>W4QC14_9BACI</name>
<keyword evidence="4" id="KW-0547">Nucleotide-binding</keyword>
<dbReference type="GO" id="GO:0005524">
    <property type="term" value="F:ATP binding"/>
    <property type="evidence" value="ECO:0007669"/>
    <property type="project" value="UniProtKB-KW"/>
</dbReference>
<dbReference type="STRING" id="1236971.JCM9152_934"/>
<dbReference type="PANTHER" id="PTHR24421">
    <property type="entry name" value="NITRATE/NITRITE SENSOR PROTEIN NARX-RELATED"/>
    <property type="match status" value="1"/>
</dbReference>
<dbReference type="OrthoDB" id="9768405at2"/>
<feature type="transmembrane region" description="Helical" evidence="8">
    <location>
        <begin position="118"/>
        <end position="140"/>
    </location>
</feature>
<keyword evidence="5" id="KW-0418">Kinase</keyword>
<evidence type="ECO:0000256" key="7">
    <source>
        <dbReference type="ARBA" id="ARBA00023012"/>
    </source>
</evidence>
<proteinExistence type="predicted"/>
<evidence type="ECO:0000256" key="1">
    <source>
        <dbReference type="ARBA" id="ARBA00000085"/>
    </source>
</evidence>
<comment type="caution">
    <text evidence="10">The sequence shown here is derived from an EMBL/GenBank/DDBJ whole genome shotgun (WGS) entry which is preliminary data.</text>
</comment>
<keyword evidence="8" id="KW-0472">Membrane</keyword>
<evidence type="ECO:0000259" key="9">
    <source>
        <dbReference type="PROSITE" id="PS50109"/>
    </source>
</evidence>
<accession>W4QC14</accession>
<evidence type="ECO:0000256" key="3">
    <source>
        <dbReference type="ARBA" id="ARBA00022679"/>
    </source>
</evidence>
<dbReference type="EMBL" id="BAUU01000005">
    <property type="protein sequence ID" value="GAE29570.1"/>
    <property type="molecule type" value="Genomic_DNA"/>
</dbReference>
<feature type="transmembrane region" description="Helical" evidence="8">
    <location>
        <begin position="176"/>
        <end position="197"/>
    </location>
</feature>
<dbReference type="InterPro" id="IPR005467">
    <property type="entry name" value="His_kinase_dom"/>
</dbReference>
<feature type="domain" description="Histidine kinase" evidence="9">
    <location>
        <begin position="667"/>
        <end position="753"/>
    </location>
</feature>
<reference evidence="10" key="1">
    <citation type="journal article" date="2014" name="Genome Announc.">
        <title>Draft Genome Sequences of Three Alkaliphilic Bacillus Strains, Bacillus wakoensis JCM 9140T, Bacillus akibai JCM 9157T, and Bacillus hemicellulosilyticus JCM 9152T.</title>
        <authorList>
            <person name="Yuki M."/>
            <person name="Oshima K."/>
            <person name="Suda W."/>
            <person name="Oshida Y."/>
            <person name="Kitamura K."/>
            <person name="Iida T."/>
            <person name="Hattori M."/>
            <person name="Ohkuma M."/>
        </authorList>
    </citation>
    <scope>NUCLEOTIDE SEQUENCE [LARGE SCALE GENOMIC DNA]</scope>
    <source>
        <strain evidence="10">JCM 9152</strain>
    </source>
</reference>
<keyword evidence="7" id="KW-0902">Two-component regulatory system</keyword>
<evidence type="ECO:0000313" key="11">
    <source>
        <dbReference type="Proteomes" id="UP000018895"/>
    </source>
</evidence>
<feature type="transmembrane region" description="Helical" evidence="8">
    <location>
        <begin position="152"/>
        <end position="170"/>
    </location>
</feature>
<evidence type="ECO:0000256" key="5">
    <source>
        <dbReference type="ARBA" id="ARBA00022777"/>
    </source>
</evidence>
<dbReference type="Proteomes" id="UP000018895">
    <property type="component" value="Unassembled WGS sequence"/>
</dbReference>
<dbReference type="CDD" id="cd16917">
    <property type="entry name" value="HATPase_UhpB-NarQ-NarX-like"/>
    <property type="match status" value="1"/>
</dbReference>
<dbReference type="InterPro" id="IPR050482">
    <property type="entry name" value="Sensor_HK_TwoCompSys"/>
</dbReference>
<dbReference type="GO" id="GO:0004673">
    <property type="term" value="F:protein histidine kinase activity"/>
    <property type="evidence" value="ECO:0007669"/>
    <property type="project" value="UniProtKB-EC"/>
</dbReference>
<dbReference type="GO" id="GO:0000160">
    <property type="term" value="P:phosphorelay signal transduction system"/>
    <property type="evidence" value="ECO:0007669"/>
    <property type="project" value="UniProtKB-KW"/>
</dbReference>
<dbReference type="InterPro" id="IPR036890">
    <property type="entry name" value="HATPase_C_sf"/>
</dbReference>
<dbReference type="PANTHER" id="PTHR24421:SF10">
    <property type="entry name" value="NITRATE_NITRITE SENSOR PROTEIN NARQ"/>
    <property type="match status" value="1"/>
</dbReference>
<feature type="transmembrane region" description="Helical" evidence="8">
    <location>
        <begin position="338"/>
        <end position="357"/>
    </location>
</feature>
<feature type="transmembrane region" description="Helical" evidence="8">
    <location>
        <begin position="276"/>
        <end position="300"/>
    </location>
</feature>
<keyword evidence="3" id="KW-0808">Transferase</keyword>
<sequence length="756" mass="87534">MNLLNKSKKNLFVLVVILFVYLCFFGVFAFQVYQFPFLGIKLSPIEEIWKVDSLMASGIGKEIGINKGDVVVEVDGGSSTENFIIKKWLILEQANSITISRLGKTSHIDIEYTGRQNLAFYFIMVLFSLVFLGLGIMTFYKRHYYIYSKYFLLFNISMASVLLAAVPSNLGYLSARIMFCFGLIWMSFFLIKFIMYFPKSIVEFVLVRNIGRGFFLICSSYSLLVLIHLFFEMPMMVKDLLIKGIMTPALLSLLAVSLLLGFVTKPKVNKREQYQVNILLLCSLLGYLPTIVFYMIPTILKVNEVSFVSTTFFLALLPIACAYIMLKNGKISIRYQIPNSIITFFYAFIVVIAFYLFYRFQDITGHMIFIFFFSFFFFFVVQSVYQSVISWNTNRSIRDKNKRKNESQIINDYEQSTMMYDLIQLILEEMNRLYRSSNYIVISTDCYVRHSLSNKIDSQELHRINVNKKGELIIRGALQVPLQEIVPLLHGDEKVGYLLIFGTSKSDDRSFIQPHVQQLTNIVYFISQYRKVKVEYERLLKKGKSNYSIEDDYHLIENIEEEKEKISQYLHDTVIQNIIFVLRDLKENVGTRKGMEQMVESLENTLYDLRNLCFDLYPAMVEDVGFKKAVHYLIREVQINTDVVIMVEYEMFVEKNLSVPIKVATFRIIKELVNNVIKHARAKKAMIFISMDEDVLLVKVVDDGIGFVKKIPEKKSFGLYSIKRKVESLRGTFHVSSNQGSGTTITVSVPISLRGE</sequence>